<feature type="transmembrane region" description="Helical" evidence="11">
    <location>
        <begin position="781"/>
        <end position="803"/>
    </location>
</feature>
<feature type="transmembrane region" description="Helical" evidence="11">
    <location>
        <begin position="845"/>
        <end position="865"/>
    </location>
</feature>
<organism evidence="12 13">
    <name type="scientific">Lentinula lateritia</name>
    <dbReference type="NCBI Taxonomy" id="40482"/>
    <lineage>
        <taxon>Eukaryota</taxon>
        <taxon>Fungi</taxon>
        <taxon>Dikarya</taxon>
        <taxon>Basidiomycota</taxon>
        <taxon>Agaricomycotina</taxon>
        <taxon>Agaricomycetes</taxon>
        <taxon>Agaricomycetidae</taxon>
        <taxon>Agaricales</taxon>
        <taxon>Marasmiineae</taxon>
        <taxon>Omphalotaceae</taxon>
        <taxon>Lentinula</taxon>
    </lineage>
</organism>
<feature type="transmembrane region" description="Helical" evidence="11">
    <location>
        <begin position="517"/>
        <end position="538"/>
    </location>
</feature>
<dbReference type="InterPro" id="IPR037675">
    <property type="entry name" value="PIG-O_N"/>
</dbReference>
<dbReference type="Proteomes" id="UP001150238">
    <property type="component" value="Unassembled WGS sequence"/>
</dbReference>
<dbReference type="InterPro" id="IPR039524">
    <property type="entry name" value="PIGO/GPI13"/>
</dbReference>
<feature type="transmembrane region" description="Helical" evidence="11">
    <location>
        <begin position="640"/>
        <end position="658"/>
    </location>
</feature>
<dbReference type="SUPFAM" id="SSF53649">
    <property type="entry name" value="Alkaline phosphatase-like"/>
    <property type="match status" value="1"/>
</dbReference>
<evidence type="ECO:0000256" key="1">
    <source>
        <dbReference type="ARBA" id="ARBA00004477"/>
    </source>
</evidence>
<proteinExistence type="inferred from homology"/>
<feature type="transmembrane region" description="Helical" evidence="11">
    <location>
        <begin position="611"/>
        <end position="628"/>
    </location>
</feature>
<dbReference type="GO" id="GO:0051377">
    <property type="term" value="F:mannose-ethanolamine phosphotransferase activity"/>
    <property type="evidence" value="ECO:0007669"/>
    <property type="project" value="InterPro"/>
</dbReference>
<comment type="subcellular location">
    <subcellularLocation>
        <location evidence="1">Endoplasmic reticulum membrane</location>
        <topology evidence="1">Multi-pass membrane protein</topology>
    </subcellularLocation>
</comment>
<dbReference type="GO" id="GO:0005789">
    <property type="term" value="C:endoplasmic reticulum membrane"/>
    <property type="evidence" value="ECO:0007669"/>
    <property type="project" value="UniProtKB-SubCell"/>
</dbReference>
<feature type="transmembrane region" description="Helical" evidence="11">
    <location>
        <begin position="577"/>
        <end position="599"/>
    </location>
</feature>
<name>A0A9W9E146_9AGAR</name>
<evidence type="ECO:0000256" key="6">
    <source>
        <dbReference type="ARBA" id="ARBA00022692"/>
    </source>
</evidence>
<reference evidence="12" key="1">
    <citation type="submission" date="2022-08" db="EMBL/GenBank/DDBJ databases">
        <authorList>
            <consortium name="DOE Joint Genome Institute"/>
            <person name="Min B."/>
            <person name="Riley R."/>
            <person name="Sierra-Patev S."/>
            <person name="Naranjo-Ortiz M."/>
            <person name="Looney B."/>
            <person name="Konkel Z."/>
            <person name="Slot J.C."/>
            <person name="Sakamoto Y."/>
            <person name="Steenwyk J.L."/>
            <person name="Rokas A."/>
            <person name="Carro J."/>
            <person name="Camarero S."/>
            <person name="Ferreira P."/>
            <person name="Molpeceres G."/>
            <person name="Ruiz-Duenas F.J."/>
            <person name="Serrano A."/>
            <person name="Henrissat B."/>
            <person name="Drula E."/>
            <person name="Hughes K.W."/>
            <person name="Mata J.L."/>
            <person name="Ishikawa N.K."/>
            <person name="Vargas-Isla R."/>
            <person name="Ushijima S."/>
            <person name="Smith C.A."/>
            <person name="Ahrendt S."/>
            <person name="Andreopoulos W."/>
            <person name="He G."/>
            <person name="Labutti K."/>
            <person name="Lipzen A."/>
            <person name="Ng V."/>
            <person name="Sandor L."/>
            <person name="Barry K."/>
            <person name="Martinez A.T."/>
            <person name="Xiao Y."/>
            <person name="Gibbons J.G."/>
            <person name="Terashima K."/>
            <person name="Hibbett D.S."/>
            <person name="Grigoriev I.V."/>
        </authorList>
    </citation>
    <scope>NUCLEOTIDE SEQUENCE</scope>
    <source>
        <strain evidence="12">Sp2 HRB7682 ss15</strain>
    </source>
</reference>
<evidence type="ECO:0000256" key="3">
    <source>
        <dbReference type="ARBA" id="ARBA00008695"/>
    </source>
</evidence>
<evidence type="ECO:0008006" key="14">
    <source>
        <dbReference type="Google" id="ProtNLM"/>
    </source>
</evidence>
<reference evidence="12" key="2">
    <citation type="journal article" date="2023" name="Proc. Natl. Acad. Sci. U.S.A.">
        <title>A global phylogenomic analysis of the shiitake genus Lentinula.</title>
        <authorList>
            <person name="Sierra-Patev S."/>
            <person name="Min B."/>
            <person name="Naranjo-Ortiz M."/>
            <person name="Looney B."/>
            <person name="Konkel Z."/>
            <person name="Slot J.C."/>
            <person name="Sakamoto Y."/>
            <person name="Steenwyk J.L."/>
            <person name="Rokas A."/>
            <person name="Carro J."/>
            <person name="Camarero S."/>
            <person name="Ferreira P."/>
            <person name="Molpeceres G."/>
            <person name="Ruiz-Duenas F.J."/>
            <person name="Serrano A."/>
            <person name="Henrissat B."/>
            <person name="Drula E."/>
            <person name="Hughes K.W."/>
            <person name="Mata J.L."/>
            <person name="Ishikawa N.K."/>
            <person name="Vargas-Isla R."/>
            <person name="Ushijima S."/>
            <person name="Smith C.A."/>
            <person name="Donoghue J."/>
            <person name="Ahrendt S."/>
            <person name="Andreopoulos W."/>
            <person name="He G."/>
            <person name="LaButti K."/>
            <person name="Lipzen A."/>
            <person name="Ng V."/>
            <person name="Riley R."/>
            <person name="Sandor L."/>
            <person name="Barry K."/>
            <person name="Martinez A.T."/>
            <person name="Xiao Y."/>
            <person name="Gibbons J.G."/>
            <person name="Terashima K."/>
            <person name="Grigoriev I.V."/>
            <person name="Hibbett D."/>
        </authorList>
    </citation>
    <scope>NUCLEOTIDE SEQUENCE</scope>
    <source>
        <strain evidence="12">Sp2 HRB7682 ss15</strain>
    </source>
</reference>
<keyword evidence="6 11" id="KW-0812">Transmembrane</keyword>
<feature type="transmembrane region" description="Helical" evidence="11">
    <location>
        <begin position="473"/>
        <end position="496"/>
    </location>
</feature>
<evidence type="ECO:0000256" key="4">
    <source>
        <dbReference type="ARBA" id="ARBA00022502"/>
    </source>
</evidence>
<protein>
    <recommendedName>
        <fullName evidence="14">GPI ethanolamine phosphate transferase 3</fullName>
    </recommendedName>
</protein>
<dbReference type="CDD" id="cd16023">
    <property type="entry name" value="GPI_EPT_3"/>
    <property type="match status" value="1"/>
</dbReference>
<dbReference type="AlphaFoldDB" id="A0A9W9E146"/>
<dbReference type="PANTHER" id="PTHR23071">
    <property type="entry name" value="PHOSPHATIDYLINOSITOL GLYCAN"/>
    <property type="match status" value="1"/>
</dbReference>
<keyword evidence="5" id="KW-0808">Transferase</keyword>
<keyword evidence="10" id="KW-0325">Glycoprotein</keyword>
<dbReference type="PANTHER" id="PTHR23071:SF1">
    <property type="entry name" value="GPI ETHANOLAMINE PHOSPHATE TRANSFERASE 3"/>
    <property type="match status" value="1"/>
</dbReference>
<feature type="transmembrane region" description="Helical" evidence="11">
    <location>
        <begin position="12"/>
        <end position="34"/>
    </location>
</feature>
<comment type="similarity">
    <text evidence="3">Belongs to the PIGG/PIGN/PIGO family. PIGO subfamily.</text>
</comment>
<evidence type="ECO:0000256" key="2">
    <source>
        <dbReference type="ARBA" id="ARBA00004687"/>
    </source>
</evidence>
<comment type="pathway">
    <text evidence="2">Glycolipid biosynthesis; glycosylphosphatidylinositol-anchor biosynthesis.</text>
</comment>
<keyword evidence="7" id="KW-0256">Endoplasmic reticulum</keyword>
<comment type="caution">
    <text evidence="12">The sequence shown here is derived from an EMBL/GenBank/DDBJ whole genome shotgun (WGS) entry which is preliminary data.</text>
</comment>
<evidence type="ECO:0000256" key="9">
    <source>
        <dbReference type="ARBA" id="ARBA00023136"/>
    </source>
</evidence>
<feature type="transmembrane region" description="Helical" evidence="11">
    <location>
        <begin position="1054"/>
        <end position="1078"/>
    </location>
</feature>
<dbReference type="Pfam" id="PF01663">
    <property type="entry name" value="Phosphodiest"/>
    <property type="match status" value="1"/>
</dbReference>
<evidence type="ECO:0000256" key="11">
    <source>
        <dbReference type="SAM" id="Phobius"/>
    </source>
</evidence>
<dbReference type="EMBL" id="JANVFS010000002">
    <property type="protein sequence ID" value="KAJ4495115.1"/>
    <property type="molecule type" value="Genomic_DNA"/>
</dbReference>
<feature type="transmembrane region" description="Helical" evidence="11">
    <location>
        <begin position="815"/>
        <end position="839"/>
    </location>
</feature>
<dbReference type="InterPro" id="IPR002591">
    <property type="entry name" value="Phosphodiest/P_Trfase"/>
</dbReference>
<evidence type="ECO:0000313" key="13">
    <source>
        <dbReference type="Proteomes" id="UP001150238"/>
    </source>
</evidence>
<evidence type="ECO:0000256" key="7">
    <source>
        <dbReference type="ARBA" id="ARBA00022824"/>
    </source>
</evidence>
<feature type="transmembrane region" description="Helical" evidence="11">
    <location>
        <begin position="699"/>
        <end position="720"/>
    </location>
</feature>
<evidence type="ECO:0000256" key="8">
    <source>
        <dbReference type="ARBA" id="ARBA00022989"/>
    </source>
</evidence>
<feature type="transmembrane region" description="Helical" evidence="11">
    <location>
        <begin position="1015"/>
        <end position="1039"/>
    </location>
</feature>
<sequence length="1088" mass="119344">MPSNRFLSPSLFLLLWITFVHLAGIYLFTSGFLLTRLALTNVTSCVDGSCTLPATHKRAVILIVDSLRFDFIAPAPFIPSSNSPEFSAHHHSILTLPSLLTNAHPRNSFIFNSYPDPPTTTLQRIKGLTTGSLPTFVDLGSNFGGSEIEEDSFIGQAKMKGGEIGFMGDDTWMAVFPNTFNINMTWPYDSFNVEDLHTVDNGVITHLFPLLESNKAPDLIIGHFLGVDHVGHRVGPFHSSMSSKLQQMNATLSHVVDLLSDDTLLIVLGDHGMDHSGDHGGDGELETSAAVWIYSKGIELFDDHIGSIPSELVPFTTFPNAESPYRHIQQIDLVPTISLLLGLPIPFNNLGSVIPELFWRETGSNPDSQVGESWSWGGIRKSAKLEGGTKPDGHLLTRALQLNALQVHTYLDTYRSSRSGAELDDAWPGLESTWHKTDARIPKLGNQNLVDMWNYTRLALSSCRSMWAQFNPYLMILGLISLSISLLSTCVVYIGIRRVASSSPTETNREDWLSARLWQAVRGFAGGATIGFLASLALEIQGKGVDSLDCILFMAPFTSCIMIAVHSLPKNHTVPKALSVVSMSDLIVFIPFVLHVAAFFSNSFTFWEDRIVAFLLPSSLIPHILTGVRAPTARLRRRILGFAGLTAVCVKLMAVSTICREEQHPYCHVTFYSSTSSTLGNDYTSAVVPPSASSSFAPLFALFGAPLVALALPIALRLFLRQSKSDQGLATVWFSWVMVPSLSCGTGYWLIEYVETAGVVDESEWGTALRFCRTFLARAAFGWPTIVGGALWWNYPLCISVLAEEASERQSGRQVTILGFANAYGAPYMLFWTITFSVVWAATQLTGQIILGLSAVALMSILEVLDGVRDVEAVEDAFKSNKLSEILQTGGDEFGVTGPQHDSSTKLKFTEISSLVLLALHAFFRTGHQSTISSIQWKSAFLLSSTVTYPWSPGTAILNSFGPLWTVGVGAGLAGVWLKSPRSFVLPPVQDKKSEKDDQLTAPTLSNNDQIQASILLCCLCLTMYFLSILLTTSLSAAILRRHLMVWKVFAPRWMLGVVGVLVGDVSTISVYIGMWRIQKMVDKSFRR</sequence>
<evidence type="ECO:0000256" key="5">
    <source>
        <dbReference type="ARBA" id="ARBA00022679"/>
    </source>
</evidence>
<dbReference type="InterPro" id="IPR017850">
    <property type="entry name" value="Alkaline_phosphatase_core_sf"/>
</dbReference>
<evidence type="ECO:0000313" key="12">
    <source>
        <dbReference type="EMBL" id="KAJ4495115.1"/>
    </source>
</evidence>
<feature type="transmembrane region" description="Helical" evidence="11">
    <location>
        <begin position="544"/>
        <end position="565"/>
    </location>
</feature>
<gene>
    <name evidence="12" type="ORF">C8J55DRAFT_533114</name>
</gene>
<feature type="transmembrane region" description="Helical" evidence="11">
    <location>
        <begin position="732"/>
        <end position="751"/>
    </location>
</feature>
<accession>A0A9W9E146</accession>
<keyword evidence="8 11" id="KW-1133">Transmembrane helix</keyword>
<evidence type="ECO:0000256" key="10">
    <source>
        <dbReference type="ARBA" id="ARBA00023180"/>
    </source>
</evidence>
<keyword evidence="9 11" id="KW-0472">Membrane</keyword>
<keyword evidence="4" id="KW-0337">GPI-anchor biosynthesis</keyword>
<dbReference type="GO" id="GO:0006506">
    <property type="term" value="P:GPI anchor biosynthetic process"/>
    <property type="evidence" value="ECO:0007669"/>
    <property type="project" value="UniProtKB-KW"/>
</dbReference>
<dbReference type="Gene3D" id="3.40.720.10">
    <property type="entry name" value="Alkaline Phosphatase, subunit A"/>
    <property type="match status" value="1"/>
</dbReference>